<dbReference type="GO" id="GO:0007021">
    <property type="term" value="P:tubulin complex assembly"/>
    <property type="evidence" value="ECO:0007669"/>
    <property type="project" value="TreeGrafter"/>
</dbReference>
<evidence type="ECO:0000256" key="1">
    <source>
        <dbReference type="ARBA" id="ARBA00004496"/>
    </source>
</evidence>
<evidence type="ECO:0000259" key="5">
    <source>
        <dbReference type="PROSITE" id="PS51329"/>
    </source>
</evidence>
<dbReference type="InterPro" id="IPR017901">
    <property type="entry name" value="C-CAP_CF_C-like"/>
</dbReference>
<dbReference type="InterPro" id="IPR038397">
    <property type="entry name" value="TBCC_N_sf"/>
</dbReference>
<comment type="similarity">
    <text evidence="2">Belongs to the TBCC family.</text>
</comment>
<dbReference type="eggNOG" id="KOG2512">
    <property type="taxonomic scope" value="Eukaryota"/>
</dbReference>
<reference evidence="6 7" key="1">
    <citation type="submission" date="2011-10" db="EMBL/GenBank/DDBJ databases">
        <authorList>
            <person name="Genoscope - CEA"/>
        </authorList>
    </citation>
    <scope>NUCLEOTIDE SEQUENCE [LARGE SCALE GENOMIC DNA]</scope>
    <source>
        <strain evidence="6 7">RCC 1105</strain>
    </source>
</reference>
<dbReference type="STRING" id="41875.K8EWW3"/>
<evidence type="ECO:0000313" key="7">
    <source>
        <dbReference type="Proteomes" id="UP000198341"/>
    </source>
</evidence>
<dbReference type="InterPro" id="IPR012945">
    <property type="entry name" value="Tubulin-bd_cofactor_C_dom"/>
</dbReference>
<feature type="region of interest" description="Disordered" evidence="4">
    <location>
        <begin position="1"/>
        <end position="21"/>
    </location>
</feature>
<evidence type="ECO:0000256" key="4">
    <source>
        <dbReference type="SAM" id="MobiDB-lite"/>
    </source>
</evidence>
<dbReference type="InterPro" id="IPR027684">
    <property type="entry name" value="TBCC"/>
</dbReference>
<dbReference type="PROSITE" id="PS51329">
    <property type="entry name" value="C_CAP_COFACTOR_C"/>
    <property type="match status" value="1"/>
</dbReference>
<feature type="domain" description="C-CAP/cofactor C-like" evidence="5">
    <location>
        <begin position="222"/>
        <end position="377"/>
    </location>
</feature>
<accession>K8EWW3</accession>
<dbReference type="InterPro" id="IPR016098">
    <property type="entry name" value="CAP/MinC_C"/>
</dbReference>
<dbReference type="RefSeq" id="XP_007513372.1">
    <property type="nucleotide sequence ID" value="XM_007513310.1"/>
</dbReference>
<dbReference type="OrthoDB" id="194775at2759"/>
<dbReference type="Pfam" id="PF07986">
    <property type="entry name" value="TBCC"/>
    <property type="match status" value="1"/>
</dbReference>
<feature type="compositionally biased region" description="Acidic residues" evidence="4">
    <location>
        <begin position="7"/>
        <end position="16"/>
    </location>
</feature>
<comment type="subcellular location">
    <subcellularLocation>
        <location evidence="1">Cytoplasm</location>
    </subcellularLocation>
</comment>
<dbReference type="GO" id="GO:0005737">
    <property type="term" value="C:cytoplasm"/>
    <property type="evidence" value="ECO:0007669"/>
    <property type="project" value="UniProtKB-SubCell"/>
</dbReference>
<dbReference type="GeneID" id="19015902"/>
<protein>
    <submittedName>
        <fullName evidence="6">Tubulin-specific chaperone c, putative</fullName>
    </submittedName>
</protein>
<dbReference type="Gene3D" id="1.20.58.1250">
    <property type="entry name" value="Tubulin Binding Cofactor C, N-terminal domain"/>
    <property type="match status" value="1"/>
</dbReference>
<keyword evidence="3" id="KW-0963">Cytoplasm</keyword>
<dbReference type="AlphaFoldDB" id="K8EWW3"/>
<dbReference type="Proteomes" id="UP000198341">
    <property type="component" value="Chromosome 5"/>
</dbReference>
<organism evidence="6 7">
    <name type="scientific">Bathycoccus prasinos</name>
    <dbReference type="NCBI Taxonomy" id="41875"/>
    <lineage>
        <taxon>Eukaryota</taxon>
        <taxon>Viridiplantae</taxon>
        <taxon>Chlorophyta</taxon>
        <taxon>Mamiellophyceae</taxon>
        <taxon>Mamiellales</taxon>
        <taxon>Bathycoccaceae</taxon>
        <taxon>Bathycoccus</taxon>
    </lineage>
</organism>
<keyword evidence="7" id="KW-1185">Reference proteome</keyword>
<proteinExistence type="inferred from homology"/>
<dbReference type="PANTHER" id="PTHR15139">
    <property type="entry name" value="TUBULIN FOLDING COFACTOR C"/>
    <property type="match status" value="1"/>
</dbReference>
<evidence type="ECO:0000256" key="3">
    <source>
        <dbReference type="ARBA" id="ARBA00022490"/>
    </source>
</evidence>
<gene>
    <name evidence="6" type="ORF">Bathy05g03990</name>
</gene>
<sequence>MTAKTEDFDEDTDDGEEVHWKERKKEKVLAKLQFLNDQRKQKIDSNRTKRDEISDPTENVDAFAREFKKMVEEIESDLVLKGGAEGTEGKEKSLTKIALLREKGAQSEIDVIQGKGCVEAEGTEGKEKSLTKIALLREKVAKSAYFLPSFDAEKSMKTCDLLEKKARGREVFNDFNAEDAVDERVGKTKKFSFAKSKTMKKAFAEKTTTDFSGKGADDKTSPSSAAVIEMLQKKHRATNGLLVVRENKEGETILLTSEECDGKDVTIERLTRCEVTIESCANRRPRSVRMRNLVECEIKATDIDGSAYVENMSDTIAFIGSRQLRIHDATKCQFYCRVASGPIIERCQAVEFAPLLSSENDGKEDDNLWNKVEDFGWIKQEHSPNWSVIEEKDRVY</sequence>
<evidence type="ECO:0000256" key="2">
    <source>
        <dbReference type="ARBA" id="ARBA00008848"/>
    </source>
</evidence>
<name>K8EWW3_9CHLO</name>
<dbReference type="PANTHER" id="PTHR15139:SF0">
    <property type="entry name" value="TUBULIN-SPECIFIC CHAPERONE C"/>
    <property type="match status" value="1"/>
</dbReference>
<dbReference type="EMBL" id="FO082274">
    <property type="protein sequence ID" value="CCO16930.1"/>
    <property type="molecule type" value="Genomic_DNA"/>
</dbReference>
<dbReference type="GO" id="GO:0007023">
    <property type="term" value="P:post-chaperonin tubulin folding pathway"/>
    <property type="evidence" value="ECO:0007669"/>
    <property type="project" value="InterPro"/>
</dbReference>
<dbReference type="KEGG" id="bpg:Bathy05g03990"/>
<evidence type="ECO:0000313" key="6">
    <source>
        <dbReference type="EMBL" id="CCO16930.1"/>
    </source>
</evidence>
<dbReference type="Gene3D" id="2.160.20.70">
    <property type="match status" value="1"/>
</dbReference>